<accession>A0A382QRS3</accession>
<evidence type="ECO:0000313" key="2">
    <source>
        <dbReference type="EMBL" id="SVC88193.1"/>
    </source>
</evidence>
<proteinExistence type="predicted"/>
<name>A0A382QRS3_9ZZZZ</name>
<protein>
    <recommendedName>
        <fullName evidence="1">Carbamoyltransferase domain-containing protein</fullName>
    </recommendedName>
</protein>
<dbReference type="GO" id="GO:0003824">
    <property type="term" value="F:catalytic activity"/>
    <property type="evidence" value="ECO:0007669"/>
    <property type="project" value="InterPro"/>
</dbReference>
<dbReference type="Pfam" id="PF02543">
    <property type="entry name" value="Carbam_trans_N"/>
    <property type="match status" value="1"/>
</dbReference>
<dbReference type="InterPro" id="IPR051338">
    <property type="entry name" value="NodU/CmcH_Carbamoyltrnsfr"/>
</dbReference>
<dbReference type="AlphaFoldDB" id="A0A382QRS3"/>
<dbReference type="PANTHER" id="PTHR34847">
    <property type="entry name" value="NODULATION PROTEIN U"/>
    <property type="match status" value="1"/>
</dbReference>
<dbReference type="Gene3D" id="3.30.420.40">
    <property type="match status" value="1"/>
</dbReference>
<gene>
    <name evidence="2" type="ORF">METZ01_LOCUS341047</name>
</gene>
<reference evidence="2" key="1">
    <citation type="submission" date="2018-05" db="EMBL/GenBank/DDBJ databases">
        <authorList>
            <person name="Lanie J.A."/>
            <person name="Ng W.-L."/>
            <person name="Kazmierczak K.M."/>
            <person name="Andrzejewski T.M."/>
            <person name="Davidsen T.M."/>
            <person name="Wayne K.J."/>
            <person name="Tettelin H."/>
            <person name="Glass J.I."/>
            <person name="Rusch D."/>
            <person name="Podicherti R."/>
            <person name="Tsui H.-C.T."/>
            <person name="Winkler M.E."/>
        </authorList>
    </citation>
    <scope>NUCLEOTIDE SEQUENCE</scope>
</reference>
<evidence type="ECO:0000259" key="1">
    <source>
        <dbReference type="Pfam" id="PF02543"/>
    </source>
</evidence>
<sequence>MGYSLGISAYFHESSVSLFLDGNLIGFSREEYFSRVKGDTSFPRLAIQFYKKKYKLDSKNIDFACFYEKPLRGFLTIMVEAFKNLPEAKELIFNNISNIKNSGLFFAYDMAKNLPISRDKIIYCPHHLSHVLSALPFIEKQVPHTAIVIDGVGDSACTSVYEVNKGIIKLIKKIQYPQSLGLMYSAITDYLGFNINDGEYKVMALAA</sequence>
<dbReference type="EMBL" id="UINC01116444">
    <property type="protein sequence ID" value="SVC88193.1"/>
    <property type="molecule type" value="Genomic_DNA"/>
</dbReference>
<feature type="non-terminal residue" evidence="2">
    <location>
        <position position="207"/>
    </location>
</feature>
<feature type="domain" description="Carbamoyltransferase" evidence="1">
    <location>
        <begin position="5"/>
        <end position="206"/>
    </location>
</feature>
<dbReference type="InterPro" id="IPR003696">
    <property type="entry name" value="Carbtransf_dom"/>
</dbReference>
<organism evidence="2">
    <name type="scientific">marine metagenome</name>
    <dbReference type="NCBI Taxonomy" id="408172"/>
    <lineage>
        <taxon>unclassified sequences</taxon>
        <taxon>metagenomes</taxon>
        <taxon>ecological metagenomes</taxon>
    </lineage>
</organism>
<dbReference type="PANTHER" id="PTHR34847:SF1">
    <property type="entry name" value="NODULATION PROTEIN U"/>
    <property type="match status" value="1"/>
</dbReference>